<comment type="caution">
    <text evidence="2">The sequence shown here is derived from an EMBL/GenBank/DDBJ whole genome shotgun (WGS) entry which is preliminary data.</text>
</comment>
<protein>
    <submittedName>
        <fullName evidence="2">Uncharacterized protein</fullName>
    </submittedName>
</protein>
<proteinExistence type="predicted"/>
<dbReference type="AlphaFoldDB" id="A0A1J4KX84"/>
<dbReference type="Proteomes" id="UP000179807">
    <property type="component" value="Unassembled WGS sequence"/>
</dbReference>
<accession>A0A1J4KX84</accession>
<evidence type="ECO:0000313" key="3">
    <source>
        <dbReference type="Proteomes" id="UP000179807"/>
    </source>
</evidence>
<dbReference type="RefSeq" id="XP_068367301.1">
    <property type="nucleotide sequence ID" value="XM_068491163.1"/>
</dbReference>
<sequence length="697" mass="80272">MSSNDYDSDDSSNQESDDSLESLKKQVFALRQETNYDVKSSKISSKKMISEEFHKCIQIANTIFSAQNFVSKTCKFQAPTYETEKHTKQVSSYGYIYIKLYQDILGDPEKFAKIIYREIKSNPSFSNFVAYTLLPLIYNYFIDETCCERMQSLLLEILRIFQEENNDEADIEIFIPLFKSYFLGAYGFNDLLWNTYYTSLTENKDLPHFERLKKCIEMSSPTLPHHLPVLGNLILASHEVGMRFLIHGILKPSFELYEFLFAGTDVALKIRSLFNMIQFSPADETIQEIQSAFFNNARLIKKSIPIINMELPEGIALTMTCETWAKFLKMIKPEDELFSQKSQEVIVKSISELEAHRNSTFSLAIYLRTAKDPTFIPEKSDNKQFSLLLNHLKKSAEEASVDPFSLLHQLNPKMLNSQVFGENSVSSTEEFTRFALKEELKSLKCKKNFLNYVVDLTMIHQSIISLSKTLENIMYNSYNTLIHRFSSDVFGIPQNIRPNKIVSTFSNALKYAQKAGFPSSSWNSIVIPLLCTVFDNVNKLPNLKDLVKAFKGVDWKFQEKVQNEYNVELNIVKNEIKRIHKILSSIIHCPCGQQLVKFTEVANHISIISNVCMENGIPLAPNYILNAAFPIDIGSDLLLSIIRIYQIWNLFNHANVQVPRQFFQKLDLMNSWVMGMLQEESTTIVEMMYPQVTKTFS</sequence>
<dbReference type="GeneID" id="94825867"/>
<reference evidence="2" key="1">
    <citation type="submission" date="2016-10" db="EMBL/GenBank/DDBJ databases">
        <authorList>
            <person name="Benchimol M."/>
            <person name="Almeida L.G."/>
            <person name="Vasconcelos A.T."/>
            <person name="Perreira-Neves A."/>
            <person name="Rosa I.A."/>
            <person name="Tasca T."/>
            <person name="Bogo M.R."/>
            <person name="de Souza W."/>
        </authorList>
    </citation>
    <scope>NUCLEOTIDE SEQUENCE [LARGE SCALE GENOMIC DNA]</scope>
    <source>
        <strain evidence="2">K</strain>
    </source>
</reference>
<dbReference type="VEuPathDB" id="TrichDB:TRFO_03228"/>
<evidence type="ECO:0000313" key="2">
    <source>
        <dbReference type="EMBL" id="OHT14165.1"/>
    </source>
</evidence>
<gene>
    <name evidence="2" type="ORF">TRFO_03228</name>
</gene>
<feature type="region of interest" description="Disordered" evidence="1">
    <location>
        <begin position="1"/>
        <end position="20"/>
    </location>
</feature>
<organism evidence="2 3">
    <name type="scientific">Tritrichomonas foetus</name>
    <dbReference type="NCBI Taxonomy" id="1144522"/>
    <lineage>
        <taxon>Eukaryota</taxon>
        <taxon>Metamonada</taxon>
        <taxon>Parabasalia</taxon>
        <taxon>Tritrichomonadida</taxon>
        <taxon>Tritrichomonadidae</taxon>
        <taxon>Tritrichomonas</taxon>
    </lineage>
</organism>
<evidence type="ECO:0000256" key="1">
    <source>
        <dbReference type="SAM" id="MobiDB-lite"/>
    </source>
</evidence>
<keyword evidence="3" id="KW-1185">Reference proteome</keyword>
<name>A0A1J4KX84_9EUKA</name>
<dbReference type="EMBL" id="MLAK01000421">
    <property type="protein sequence ID" value="OHT14165.1"/>
    <property type="molecule type" value="Genomic_DNA"/>
</dbReference>